<gene>
    <name evidence="4" type="ORF">OG563_12255</name>
</gene>
<accession>A0ABZ1Z4B5</accession>
<dbReference type="InterPro" id="IPR056303">
    <property type="entry name" value="AMIN-like"/>
</dbReference>
<organism evidence="4 5">
    <name type="scientific">Nocardia vinacea</name>
    <dbReference type="NCBI Taxonomy" id="96468"/>
    <lineage>
        <taxon>Bacteria</taxon>
        <taxon>Bacillati</taxon>
        <taxon>Actinomycetota</taxon>
        <taxon>Actinomycetes</taxon>
        <taxon>Mycobacteriales</taxon>
        <taxon>Nocardiaceae</taxon>
        <taxon>Nocardia</taxon>
    </lineage>
</organism>
<feature type="signal peptide" evidence="2">
    <location>
        <begin position="1"/>
        <end position="20"/>
    </location>
</feature>
<keyword evidence="5" id="KW-1185">Reference proteome</keyword>
<name>A0ABZ1Z4B5_9NOCA</name>
<feature type="region of interest" description="Disordered" evidence="1">
    <location>
        <begin position="19"/>
        <end position="63"/>
    </location>
</feature>
<feature type="domain" description="AMIN-like" evidence="3">
    <location>
        <begin position="64"/>
        <end position="190"/>
    </location>
</feature>
<dbReference type="Pfam" id="PF24837">
    <property type="entry name" value="AMIN-like"/>
    <property type="match status" value="1"/>
</dbReference>
<dbReference type="PROSITE" id="PS51257">
    <property type="entry name" value="PROKAR_LIPOPROTEIN"/>
    <property type="match status" value="1"/>
</dbReference>
<feature type="chain" id="PRO_5046882092" description="AMIN-like domain-containing protein" evidence="2">
    <location>
        <begin position="21"/>
        <end position="192"/>
    </location>
</feature>
<reference evidence="4" key="1">
    <citation type="submission" date="2022-10" db="EMBL/GenBank/DDBJ databases">
        <title>The complete genomes of actinobacterial strains from the NBC collection.</title>
        <authorList>
            <person name="Joergensen T.S."/>
            <person name="Alvarez Arevalo M."/>
            <person name="Sterndorff E.B."/>
            <person name="Faurdal D."/>
            <person name="Vuksanovic O."/>
            <person name="Mourched A.-S."/>
            <person name="Charusanti P."/>
            <person name="Shaw S."/>
            <person name="Blin K."/>
            <person name="Weber T."/>
        </authorList>
    </citation>
    <scope>NUCLEOTIDE SEQUENCE</scope>
    <source>
        <strain evidence="4">NBC_01482</strain>
    </source>
</reference>
<dbReference type="EMBL" id="CP109441">
    <property type="protein sequence ID" value="WUV48891.1"/>
    <property type="molecule type" value="Genomic_DNA"/>
</dbReference>
<proteinExistence type="predicted"/>
<protein>
    <recommendedName>
        <fullName evidence="3">AMIN-like domain-containing protein</fullName>
    </recommendedName>
</protein>
<evidence type="ECO:0000256" key="2">
    <source>
        <dbReference type="SAM" id="SignalP"/>
    </source>
</evidence>
<feature type="compositionally biased region" description="Low complexity" evidence="1">
    <location>
        <begin position="28"/>
        <end position="45"/>
    </location>
</feature>
<dbReference type="RefSeq" id="WP_329413325.1">
    <property type="nucleotide sequence ID" value="NZ_CP109441.1"/>
</dbReference>
<keyword evidence="2" id="KW-0732">Signal</keyword>
<dbReference type="Proteomes" id="UP001432062">
    <property type="component" value="Chromosome"/>
</dbReference>
<sequence>MRNRMVLLVAAAATVLVGCGDGGSSPNTTTTAPTPTGTFTDAPDTAPHDAGPKRGTPSSDAGVTVSGIRIGHHAGFDRVVYELGGAGTPGWIVQYTGQAIQDASGKVVDVAGRSILEVQITGSAYPFDNGVTPYSGPDPATDPSAPVVAGVYRSGVFEGTTQSFIGVNTDRPAFEVSILTNPTRLVIDIANT</sequence>
<evidence type="ECO:0000259" key="3">
    <source>
        <dbReference type="Pfam" id="PF24837"/>
    </source>
</evidence>
<evidence type="ECO:0000313" key="5">
    <source>
        <dbReference type="Proteomes" id="UP001432062"/>
    </source>
</evidence>
<evidence type="ECO:0000256" key="1">
    <source>
        <dbReference type="SAM" id="MobiDB-lite"/>
    </source>
</evidence>
<evidence type="ECO:0000313" key="4">
    <source>
        <dbReference type="EMBL" id="WUV48891.1"/>
    </source>
</evidence>